<evidence type="ECO:0000256" key="2">
    <source>
        <dbReference type="SAM" id="MobiDB-lite"/>
    </source>
</evidence>
<dbReference type="Proteomes" id="UP001212841">
    <property type="component" value="Unassembled WGS sequence"/>
</dbReference>
<gene>
    <name evidence="3" type="primary">STK19</name>
    <name evidence="3" type="ORF">HK097_001468</name>
</gene>
<feature type="compositionally biased region" description="Basic and acidic residues" evidence="2">
    <location>
        <begin position="86"/>
        <end position="96"/>
    </location>
</feature>
<keyword evidence="4" id="KW-1185">Reference proteome</keyword>
<name>A0AAD5WYX1_9FUNG</name>
<comment type="similarity">
    <text evidence="1">Belongs to the STK19 family.</text>
</comment>
<protein>
    <submittedName>
        <fullName evidence="3">Serine/threonine-protein kinase 19</fullName>
    </submittedName>
</protein>
<dbReference type="EMBL" id="JADGJD010001293">
    <property type="protein sequence ID" value="KAJ3044442.1"/>
    <property type="molecule type" value="Genomic_DNA"/>
</dbReference>
<dbReference type="PANTHER" id="PTHR15243">
    <property type="entry name" value="SERINE/THREONINE-PROTEIN KINASE 19"/>
    <property type="match status" value="1"/>
</dbReference>
<dbReference type="GO" id="GO:0016301">
    <property type="term" value="F:kinase activity"/>
    <property type="evidence" value="ECO:0007669"/>
    <property type="project" value="UniProtKB-KW"/>
</dbReference>
<feature type="region of interest" description="Disordered" evidence="2">
    <location>
        <begin position="59"/>
        <end position="107"/>
    </location>
</feature>
<evidence type="ECO:0000256" key="1">
    <source>
        <dbReference type="ARBA" id="ARBA00093458"/>
    </source>
</evidence>
<evidence type="ECO:0000313" key="3">
    <source>
        <dbReference type="EMBL" id="KAJ3044442.1"/>
    </source>
</evidence>
<proteinExistence type="inferred from homology"/>
<comment type="caution">
    <text evidence="3">The sequence shown here is derived from an EMBL/GenBank/DDBJ whole genome shotgun (WGS) entry which is preliminary data.</text>
</comment>
<accession>A0AAD5WYX1</accession>
<evidence type="ECO:0000313" key="4">
    <source>
        <dbReference type="Proteomes" id="UP001212841"/>
    </source>
</evidence>
<reference evidence="3" key="1">
    <citation type="submission" date="2020-05" db="EMBL/GenBank/DDBJ databases">
        <title>Phylogenomic resolution of chytrid fungi.</title>
        <authorList>
            <person name="Stajich J.E."/>
            <person name="Amses K."/>
            <person name="Simmons R."/>
            <person name="Seto K."/>
            <person name="Myers J."/>
            <person name="Bonds A."/>
            <person name="Quandt C.A."/>
            <person name="Barry K."/>
            <person name="Liu P."/>
            <person name="Grigoriev I."/>
            <person name="Longcore J.E."/>
            <person name="James T.Y."/>
        </authorList>
    </citation>
    <scope>NUCLEOTIDE SEQUENCE</scope>
    <source>
        <strain evidence="3">JEL0318</strain>
    </source>
</reference>
<dbReference type="PANTHER" id="PTHR15243:SF0">
    <property type="entry name" value="SERINE_THREONINE-PROTEIN KINASE 19"/>
    <property type="match status" value="1"/>
</dbReference>
<keyword evidence="3" id="KW-0418">Kinase</keyword>
<sequence>LLAQLYCAVGDHTRVDVDVDSLCQSGVLRRFVRSGDVREGCLMLSMDYEAQILGLAKEERGGDGRRGQEGDAESTQDGDRRKRRRVNGDGIHRGGDDMDGVEVGNDLALGGGESSGGSIFDRYANLVKSSHHSETSISETDLRKGASATKEEISKLLTAGFLTIKTSTSYHFSVRSAGPFWSSFHKSRSEIIQALKRAKYQEILERTLTERKLRFGNGLSAKLIVMELLGTGVVER</sequence>
<feature type="non-terminal residue" evidence="3">
    <location>
        <position position="236"/>
    </location>
</feature>
<dbReference type="InterPro" id="IPR018865">
    <property type="entry name" value="STK19-like"/>
</dbReference>
<dbReference type="AlphaFoldDB" id="A0AAD5WYX1"/>
<organism evidence="3 4">
    <name type="scientific">Rhizophlyctis rosea</name>
    <dbReference type="NCBI Taxonomy" id="64517"/>
    <lineage>
        <taxon>Eukaryota</taxon>
        <taxon>Fungi</taxon>
        <taxon>Fungi incertae sedis</taxon>
        <taxon>Chytridiomycota</taxon>
        <taxon>Chytridiomycota incertae sedis</taxon>
        <taxon>Chytridiomycetes</taxon>
        <taxon>Rhizophlyctidales</taxon>
        <taxon>Rhizophlyctidaceae</taxon>
        <taxon>Rhizophlyctis</taxon>
    </lineage>
</organism>
<dbReference type="Pfam" id="PF10494">
    <property type="entry name" value="Stk19"/>
    <property type="match status" value="1"/>
</dbReference>
<keyword evidence="3" id="KW-0808">Transferase</keyword>
<feature type="compositionally biased region" description="Basic and acidic residues" evidence="2">
    <location>
        <begin position="59"/>
        <end position="69"/>
    </location>
</feature>